<dbReference type="Pfam" id="PF07732">
    <property type="entry name" value="Cu-oxidase_3"/>
    <property type="match status" value="1"/>
</dbReference>
<dbReference type="SUPFAM" id="SSF49503">
    <property type="entry name" value="Cupredoxins"/>
    <property type="match status" value="2"/>
</dbReference>
<evidence type="ECO:0000313" key="7">
    <source>
        <dbReference type="Proteomes" id="UP000233781"/>
    </source>
</evidence>
<name>A0A2N3YF51_9MICO</name>
<dbReference type="InterPro" id="IPR011707">
    <property type="entry name" value="Cu-oxidase-like_N"/>
</dbReference>
<dbReference type="PANTHER" id="PTHR11709:SF394">
    <property type="entry name" value="FI03373P-RELATED"/>
    <property type="match status" value="1"/>
</dbReference>
<feature type="signal peptide" evidence="4">
    <location>
        <begin position="1"/>
        <end position="33"/>
    </location>
</feature>
<gene>
    <name evidence="6" type="ORF">ATL31_0266</name>
</gene>
<dbReference type="PANTHER" id="PTHR11709">
    <property type="entry name" value="MULTI-COPPER OXIDASE"/>
    <property type="match status" value="1"/>
</dbReference>
<dbReference type="Proteomes" id="UP000233781">
    <property type="component" value="Unassembled WGS sequence"/>
</dbReference>
<accession>A0A2N3YF51</accession>
<evidence type="ECO:0000259" key="5">
    <source>
        <dbReference type="Pfam" id="PF07732"/>
    </source>
</evidence>
<evidence type="ECO:0000256" key="1">
    <source>
        <dbReference type="ARBA" id="ARBA00022723"/>
    </source>
</evidence>
<dbReference type="Gene3D" id="2.60.40.420">
    <property type="entry name" value="Cupredoxins - blue copper proteins"/>
    <property type="match status" value="1"/>
</dbReference>
<dbReference type="GO" id="GO:0005507">
    <property type="term" value="F:copper ion binding"/>
    <property type="evidence" value="ECO:0007669"/>
    <property type="project" value="InterPro"/>
</dbReference>
<proteinExistence type="predicted"/>
<keyword evidence="1" id="KW-0479">Metal-binding</keyword>
<organism evidence="6 7">
    <name type="scientific">Phycicoccus duodecadis</name>
    <dbReference type="NCBI Taxonomy" id="173053"/>
    <lineage>
        <taxon>Bacteria</taxon>
        <taxon>Bacillati</taxon>
        <taxon>Actinomycetota</taxon>
        <taxon>Actinomycetes</taxon>
        <taxon>Micrococcales</taxon>
        <taxon>Intrasporangiaceae</taxon>
        <taxon>Phycicoccus</taxon>
    </lineage>
</organism>
<feature type="chain" id="PRO_5014678451" evidence="4">
    <location>
        <begin position="34"/>
        <end position="1022"/>
    </location>
</feature>
<evidence type="ECO:0000256" key="4">
    <source>
        <dbReference type="SAM" id="SignalP"/>
    </source>
</evidence>
<keyword evidence="2" id="KW-0560">Oxidoreductase</keyword>
<dbReference type="AlphaFoldDB" id="A0A2N3YF51"/>
<comment type="caution">
    <text evidence="6">The sequence shown here is derived from an EMBL/GenBank/DDBJ whole genome shotgun (WGS) entry which is preliminary data.</text>
</comment>
<dbReference type="EMBL" id="PJNE01000001">
    <property type="protein sequence ID" value="PKW25475.1"/>
    <property type="molecule type" value="Genomic_DNA"/>
</dbReference>
<dbReference type="RefSeq" id="WP_158239769.1">
    <property type="nucleotide sequence ID" value="NZ_PJNE01000001.1"/>
</dbReference>
<keyword evidence="7" id="KW-1185">Reference proteome</keyword>
<dbReference type="PROSITE" id="PS51257">
    <property type="entry name" value="PROKAR_LIPOPROTEIN"/>
    <property type="match status" value="1"/>
</dbReference>
<dbReference type="InterPro" id="IPR008972">
    <property type="entry name" value="Cupredoxin"/>
</dbReference>
<sequence length="1022" mass="103049">MTSRLRATGTRSLALLAALVVACGLAPLAPAAAAPAPAAPAHLPRLVTSRPTLAAAGNGHLAPQGCQTSGTTATCVLYARPGTVQLLGRSIPIWGWSSAASGNPTLPGPLLVVDQGSTVTVKVHNELPGALSLAVPGVPAASLGAGFGAASTTGVAPQGDGSFTFTASRPGTFVYEAGHTADSARQIAMGVAGVLVVRPSDGTSAYGDTASAYTDEAVVALTEIDPALNADPARFDMRDFSPRYRLINGKSFPETDVIPSDQGHRLLLRYADLGGLPHPMSILGADQVAVARDGHPLTYPQGEVVEPLVPGQTADTIVTVPSGADSELALIESGTHLDNDSMTTADPTQTATGGMLTFIDTNAPKPSADRIGPAVSNVTATPNPSDATQDMTVTADFSEAATGGSTVTRAEVVIDDVRTVGPGAGIAFTGSFGTTTVSGATATIPAAVLAAPGFAAGRHVVYVRALDGAGNWGAVGSVAVNVPKLGPQTTGAVITPDPANGSSVLKLTATGNDSSFGGHITGAEYFLDLATDATGNVTTVPAGGTGTAMSYVKDRTITSETASIPVTSALGEGTHHVWVHSLDSQNLWGPLRDVPFTVDLVGPVTIASAMSPSALNGAVSDPSNPGFATVTARVQDEQNGSSVTSTVVQAVAFFDDAAAPSATHKGLTLQATDGAFDTSVEDVYGLVPLSQVKSWSQGEHQVYVYGQDAAGNWGTTTVATFVVDTVRPVIATLTAAATSGATPATVTVTANLSGTQTSDITYGEVWYGTVDPGVGRANKVTVSYTGTQAAFTIPLAQLPLGVTTINVRLQDKAGNWSAAARTTYTVSATTSALTFDSTSFPGTGWSAAGAAKRSTTAPLMVGSGYLQATGGKAPATVTNTTLTPYANAQFLVRGSTLAVKAGQAVTVYRGGSSSQPTTFAVVASGSGAALALTPVLAGQTTATGTPIVIGNTVIATVRLMMDTTAGQLTFAVYNAAGSLLGVQQLSNGSAAAPISKVWLGLVDQSTGLKPSGYVSLDQLQRW</sequence>
<evidence type="ECO:0000256" key="2">
    <source>
        <dbReference type="ARBA" id="ARBA00023002"/>
    </source>
</evidence>
<protein>
    <submittedName>
        <fullName evidence="6">Multicopper oxidase</fullName>
    </submittedName>
</protein>
<evidence type="ECO:0000256" key="3">
    <source>
        <dbReference type="ARBA" id="ARBA00023008"/>
    </source>
</evidence>
<keyword evidence="4" id="KW-0732">Signal</keyword>
<feature type="domain" description="Plastocyanin-like" evidence="5">
    <location>
        <begin position="103"/>
        <end position="200"/>
    </location>
</feature>
<evidence type="ECO:0000313" key="6">
    <source>
        <dbReference type="EMBL" id="PKW25475.1"/>
    </source>
</evidence>
<dbReference type="InterPro" id="IPR045087">
    <property type="entry name" value="Cu-oxidase_fam"/>
</dbReference>
<dbReference type="GO" id="GO:0016491">
    <property type="term" value="F:oxidoreductase activity"/>
    <property type="evidence" value="ECO:0007669"/>
    <property type="project" value="UniProtKB-KW"/>
</dbReference>
<reference evidence="6 7" key="1">
    <citation type="submission" date="2017-12" db="EMBL/GenBank/DDBJ databases">
        <title>Sequencing the genomes of 1000 Actinobacteria strains.</title>
        <authorList>
            <person name="Klenk H.-P."/>
        </authorList>
    </citation>
    <scope>NUCLEOTIDE SEQUENCE [LARGE SCALE GENOMIC DNA]</scope>
    <source>
        <strain evidence="6 7">DSM 12806</strain>
    </source>
</reference>
<keyword evidence="3" id="KW-0186">Copper</keyword>
<dbReference type="OrthoDB" id="345021at2"/>